<dbReference type="InterPro" id="IPR032602">
    <property type="entry name" value="DUF4899"/>
</dbReference>
<keyword evidence="1" id="KW-0472">Membrane</keyword>
<gene>
    <name evidence="2" type="ORF">C7959_11176</name>
</gene>
<dbReference type="EMBL" id="SOEG01000011">
    <property type="protein sequence ID" value="TDX51680.1"/>
    <property type="molecule type" value="Genomic_DNA"/>
</dbReference>
<proteinExistence type="predicted"/>
<name>A0A4R8H8S8_9FIRM</name>
<dbReference type="Pfam" id="PF16240">
    <property type="entry name" value="DUF4899"/>
    <property type="match status" value="1"/>
</dbReference>
<feature type="transmembrane region" description="Helical" evidence="1">
    <location>
        <begin position="321"/>
        <end position="342"/>
    </location>
</feature>
<dbReference type="Proteomes" id="UP000295832">
    <property type="component" value="Unassembled WGS sequence"/>
</dbReference>
<comment type="caution">
    <text evidence="2">The sequence shown here is derived from an EMBL/GenBank/DDBJ whole genome shotgun (WGS) entry which is preliminary data.</text>
</comment>
<keyword evidence="1" id="KW-1133">Transmembrane helix</keyword>
<dbReference type="SUPFAM" id="SSF46934">
    <property type="entry name" value="UBA-like"/>
    <property type="match status" value="1"/>
</dbReference>
<dbReference type="InterPro" id="IPR009060">
    <property type="entry name" value="UBA-like_sf"/>
</dbReference>
<dbReference type="RefSeq" id="WP_134116528.1">
    <property type="nucleotide sequence ID" value="NZ_SOEG01000011.1"/>
</dbReference>
<keyword evidence="3" id="KW-1185">Reference proteome</keyword>
<sequence length="343" mass="38811">MNEKIDIIKSTLGVNQNQAEKALNLANGDLDKAIDMIDYIIENHIVIHGKISYGKYNKTYILFSIIANGKKGEIIKVDLASTSKSSLYNINLDIDHKIFVKTLSEIDKRERKNINNDINFNPKRLFTAAEIFELFNIIQNGKEDKIKNIFKDKIEGLVKEAIDLDLYTSIMTKVKLENYYPDLFSEEENKDQDNSEQKEDNKLGLDVNLNCIPLISPSYGKKITELDIGDKIVVEISDTSEIGRYLSNLLKTSEGVTFGSIKKIDFIKETGRYSVLIEFGPSIYGNLIVSSELKIETPESNDKKRDQKEDINSKENDGEEGALIVFALISLISILVILIVLIF</sequence>
<protein>
    <submittedName>
        <fullName evidence="2">Uncharacterized protein DUF4899</fullName>
    </submittedName>
</protein>
<evidence type="ECO:0000313" key="3">
    <source>
        <dbReference type="Proteomes" id="UP000295832"/>
    </source>
</evidence>
<evidence type="ECO:0000313" key="2">
    <source>
        <dbReference type="EMBL" id="TDX51680.1"/>
    </source>
</evidence>
<keyword evidence="1" id="KW-0812">Transmembrane</keyword>
<evidence type="ECO:0000256" key="1">
    <source>
        <dbReference type="SAM" id="Phobius"/>
    </source>
</evidence>
<dbReference type="AlphaFoldDB" id="A0A4R8H8S8"/>
<organism evidence="2 3">
    <name type="scientific">Orenia marismortui</name>
    <dbReference type="NCBI Taxonomy" id="46469"/>
    <lineage>
        <taxon>Bacteria</taxon>
        <taxon>Bacillati</taxon>
        <taxon>Bacillota</taxon>
        <taxon>Clostridia</taxon>
        <taxon>Halanaerobiales</taxon>
        <taxon>Halobacteroidaceae</taxon>
        <taxon>Orenia</taxon>
    </lineage>
</organism>
<reference evidence="2 3" key="1">
    <citation type="submission" date="2019-03" db="EMBL/GenBank/DDBJ databases">
        <title>Subsurface microbial communities from deep shales in Ohio and West Virginia, USA.</title>
        <authorList>
            <person name="Wrighton K."/>
        </authorList>
    </citation>
    <scope>NUCLEOTIDE SEQUENCE [LARGE SCALE GENOMIC DNA]</scope>
    <source>
        <strain evidence="2 3">MSL 6dP</strain>
    </source>
</reference>
<accession>A0A4R8H8S8</accession>